<dbReference type="Proteomes" id="UP001163321">
    <property type="component" value="Chromosome 3"/>
</dbReference>
<dbReference type="EMBL" id="CM047582">
    <property type="protein sequence ID" value="KAI9915996.1"/>
    <property type="molecule type" value="Genomic_DNA"/>
</dbReference>
<name>A0ACC0WE58_9STRA</name>
<keyword evidence="2" id="KW-1185">Reference proteome</keyword>
<protein>
    <submittedName>
        <fullName evidence="1">Uncharacterized protein</fullName>
    </submittedName>
</protein>
<accession>A0ACC0WE58</accession>
<gene>
    <name evidence="1" type="ORF">PsorP6_007528</name>
</gene>
<sequence>MKMWEALVEQYEKKNGPVLRAQRINQLSKELEYMPFTPGGDMDMHITIMDEKIAEIEDLYNNMHKFQITKYMLDSVPDYGKCLYMQNVVKWAS</sequence>
<proteinExistence type="predicted"/>
<organism evidence="1 2">
    <name type="scientific">Peronosclerospora sorghi</name>
    <dbReference type="NCBI Taxonomy" id="230839"/>
    <lineage>
        <taxon>Eukaryota</taxon>
        <taxon>Sar</taxon>
        <taxon>Stramenopiles</taxon>
        <taxon>Oomycota</taxon>
        <taxon>Peronosporomycetes</taxon>
        <taxon>Peronosporales</taxon>
        <taxon>Peronosporaceae</taxon>
        <taxon>Peronosclerospora</taxon>
    </lineage>
</organism>
<evidence type="ECO:0000313" key="2">
    <source>
        <dbReference type="Proteomes" id="UP001163321"/>
    </source>
</evidence>
<reference evidence="1 2" key="1">
    <citation type="journal article" date="2022" name="bioRxiv">
        <title>The genome of the oomycete Peronosclerospora sorghi, a cosmopolitan pathogen of maize and sorghum, is inflated with dispersed pseudogenes.</title>
        <authorList>
            <person name="Fletcher K."/>
            <person name="Martin F."/>
            <person name="Isakeit T."/>
            <person name="Cavanaugh K."/>
            <person name="Magill C."/>
            <person name="Michelmore R."/>
        </authorList>
    </citation>
    <scope>NUCLEOTIDE SEQUENCE [LARGE SCALE GENOMIC DNA]</scope>
    <source>
        <strain evidence="1">P6</strain>
    </source>
</reference>
<comment type="caution">
    <text evidence="1">The sequence shown here is derived from an EMBL/GenBank/DDBJ whole genome shotgun (WGS) entry which is preliminary data.</text>
</comment>
<evidence type="ECO:0000313" key="1">
    <source>
        <dbReference type="EMBL" id="KAI9915996.1"/>
    </source>
</evidence>